<proteinExistence type="predicted"/>
<evidence type="ECO:0000313" key="2">
    <source>
        <dbReference type="EMBL" id="VEL29361.1"/>
    </source>
</evidence>
<organism evidence="2 3">
    <name type="scientific">Protopolystoma xenopodis</name>
    <dbReference type="NCBI Taxonomy" id="117903"/>
    <lineage>
        <taxon>Eukaryota</taxon>
        <taxon>Metazoa</taxon>
        <taxon>Spiralia</taxon>
        <taxon>Lophotrochozoa</taxon>
        <taxon>Platyhelminthes</taxon>
        <taxon>Monogenea</taxon>
        <taxon>Polyopisthocotylea</taxon>
        <taxon>Polystomatidea</taxon>
        <taxon>Polystomatidae</taxon>
        <taxon>Protopolystoma</taxon>
    </lineage>
</organism>
<accession>A0A448X6P0</accession>
<reference evidence="2" key="1">
    <citation type="submission" date="2018-11" db="EMBL/GenBank/DDBJ databases">
        <authorList>
            <consortium name="Pathogen Informatics"/>
        </authorList>
    </citation>
    <scope>NUCLEOTIDE SEQUENCE</scope>
</reference>
<dbReference type="Proteomes" id="UP000784294">
    <property type="component" value="Unassembled WGS sequence"/>
</dbReference>
<evidence type="ECO:0000259" key="1">
    <source>
        <dbReference type="Pfam" id="PF17809"/>
    </source>
</evidence>
<sequence length="56" mass="6374">MAMSEIRAFEENRLNMLIRIKDVSQPPVGKIAFMLEPRTTVQAAGQVYSTRSIYKS</sequence>
<name>A0A448X6P0_9PLAT</name>
<dbReference type="EMBL" id="CAAALY010102445">
    <property type="protein sequence ID" value="VEL29361.1"/>
    <property type="molecule type" value="Genomic_DNA"/>
</dbReference>
<dbReference type="Gene3D" id="2.60.40.2660">
    <property type="match status" value="1"/>
</dbReference>
<gene>
    <name evidence="2" type="ORF">PXEA_LOCUS22801</name>
</gene>
<evidence type="ECO:0000313" key="3">
    <source>
        <dbReference type="Proteomes" id="UP000784294"/>
    </source>
</evidence>
<dbReference type="AlphaFoldDB" id="A0A448X6P0"/>
<protein>
    <recommendedName>
        <fullName evidence="1">Ankyrin UPA domain-containing protein</fullName>
    </recommendedName>
</protein>
<feature type="domain" description="Ankyrin UPA" evidence="1">
    <location>
        <begin position="4"/>
        <end position="46"/>
    </location>
</feature>
<comment type="caution">
    <text evidence="2">The sequence shown here is derived from an EMBL/GenBank/DDBJ whole genome shotgun (WGS) entry which is preliminary data.</text>
</comment>
<dbReference type="InterPro" id="IPR040745">
    <property type="entry name" value="Ankyrin_UPA"/>
</dbReference>
<keyword evidence="3" id="KW-1185">Reference proteome</keyword>
<dbReference type="Pfam" id="PF17809">
    <property type="entry name" value="UPA_2"/>
    <property type="match status" value="1"/>
</dbReference>
<dbReference type="OrthoDB" id="20872at2759"/>